<gene>
    <name evidence="2" type="ORF">LMG3415_01034</name>
</gene>
<accession>A0ABM8L929</accession>
<feature type="region of interest" description="Disordered" evidence="1">
    <location>
        <begin position="1"/>
        <end position="26"/>
    </location>
</feature>
<name>A0ABM8L929_9BURK</name>
<keyword evidence="3" id="KW-1185">Reference proteome</keyword>
<feature type="compositionally biased region" description="Basic and acidic residues" evidence="1">
    <location>
        <begin position="9"/>
        <end position="26"/>
    </location>
</feature>
<proteinExistence type="predicted"/>
<dbReference type="EMBL" id="CADIKR010000001">
    <property type="protein sequence ID" value="CAB3833255.1"/>
    <property type="molecule type" value="Genomic_DNA"/>
</dbReference>
<sequence>MAGTSTTDIKAEKRGLRDNCPKKPDRAAALYRPPLLHFTMRVIVSTNYRNP</sequence>
<evidence type="ECO:0000256" key="1">
    <source>
        <dbReference type="SAM" id="MobiDB-lite"/>
    </source>
</evidence>
<reference evidence="2 3" key="1">
    <citation type="submission" date="2020-04" db="EMBL/GenBank/DDBJ databases">
        <authorList>
            <person name="De Canck E."/>
        </authorList>
    </citation>
    <scope>NUCLEOTIDE SEQUENCE [LARGE SCALE GENOMIC DNA]</scope>
    <source>
        <strain evidence="2 3">LMG 3415</strain>
    </source>
</reference>
<protein>
    <submittedName>
        <fullName evidence="2">Uncharacterized protein</fullName>
    </submittedName>
</protein>
<dbReference type="Proteomes" id="UP000507140">
    <property type="component" value="Unassembled WGS sequence"/>
</dbReference>
<evidence type="ECO:0000313" key="3">
    <source>
        <dbReference type="Proteomes" id="UP000507140"/>
    </source>
</evidence>
<comment type="caution">
    <text evidence="2">The sequence shown here is derived from an EMBL/GenBank/DDBJ whole genome shotgun (WGS) entry which is preliminary data.</text>
</comment>
<organism evidence="2 3">
    <name type="scientific">Achromobacter mucicolens</name>
    <dbReference type="NCBI Taxonomy" id="1389922"/>
    <lineage>
        <taxon>Bacteria</taxon>
        <taxon>Pseudomonadati</taxon>
        <taxon>Pseudomonadota</taxon>
        <taxon>Betaproteobacteria</taxon>
        <taxon>Burkholderiales</taxon>
        <taxon>Alcaligenaceae</taxon>
        <taxon>Achromobacter</taxon>
    </lineage>
</organism>
<evidence type="ECO:0000313" key="2">
    <source>
        <dbReference type="EMBL" id="CAB3833255.1"/>
    </source>
</evidence>